<name>A0A368G6F4_ANCCA</name>
<dbReference type="Pfam" id="PF03564">
    <property type="entry name" value="DUF1759"/>
    <property type="match status" value="1"/>
</dbReference>
<dbReference type="EMBL" id="JOJR01000309">
    <property type="protein sequence ID" value="RCN39993.1"/>
    <property type="molecule type" value="Genomic_DNA"/>
</dbReference>
<protein>
    <submittedName>
        <fullName evidence="1">Uncharacterized protein</fullName>
    </submittedName>
</protein>
<sequence length="250" mass="28587">MAMTFATSMTRITTGIEELQKAVGQVDPVIQLEDLHLSPIGHEMANFNKPIADTNVVSTRPRLSVQLEKLALPRFDGDITKFQQFWCSSVHKDEKIDLNMKYLYLQTLLTGDANVVLQDLEPNQDNYHHLELPTASDFGSDMRSTWIRISGILHSLRRYEDLNKVLSIIDLVHFFGTDFDLQQVMAHLDNIISPREKFEVEITVPSVNVHVQVHVRVLVQSHHLLHMIRLSVASVIRLHIHPGDVTNRFV</sequence>
<reference evidence="1 2" key="1">
    <citation type="submission" date="2014-10" db="EMBL/GenBank/DDBJ databases">
        <title>Draft genome of the hookworm Ancylostoma caninum.</title>
        <authorList>
            <person name="Mitreva M."/>
        </authorList>
    </citation>
    <scope>NUCLEOTIDE SEQUENCE [LARGE SCALE GENOMIC DNA]</scope>
    <source>
        <strain evidence="1 2">Baltimore</strain>
    </source>
</reference>
<organism evidence="1 2">
    <name type="scientific">Ancylostoma caninum</name>
    <name type="common">Dog hookworm</name>
    <dbReference type="NCBI Taxonomy" id="29170"/>
    <lineage>
        <taxon>Eukaryota</taxon>
        <taxon>Metazoa</taxon>
        <taxon>Ecdysozoa</taxon>
        <taxon>Nematoda</taxon>
        <taxon>Chromadorea</taxon>
        <taxon>Rhabditida</taxon>
        <taxon>Rhabditina</taxon>
        <taxon>Rhabditomorpha</taxon>
        <taxon>Strongyloidea</taxon>
        <taxon>Ancylostomatidae</taxon>
        <taxon>Ancylostomatinae</taxon>
        <taxon>Ancylostoma</taxon>
    </lineage>
</organism>
<dbReference type="OrthoDB" id="5865523at2759"/>
<evidence type="ECO:0000313" key="2">
    <source>
        <dbReference type="Proteomes" id="UP000252519"/>
    </source>
</evidence>
<comment type="caution">
    <text evidence="1">The sequence shown here is derived from an EMBL/GenBank/DDBJ whole genome shotgun (WGS) entry which is preliminary data.</text>
</comment>
<proteinExistence type="predicted"/>
<evidence type="ECO:0000313" key="1">
    <source>
        <dbReference type="EMBL" id="RCN39993.1"/>
    </source>
</evidence>
<dbReference type="InterPro" id="IPR005312">
    <property type="entry name" value="DUF1759"/>
</dbReference>
<accession>A0A368G6F4</accession>
<dbReference type="STRING" id="29170.A0A368G6F4"/>
<dbReference type="Proteomes" id="UP000252519">
    <property type="component" value="Unassembled WGS sequence"/>
</dbReference>
<keyword evidence="2" id="KW-1185">Reference proteome</keyword>
<gene>
    <name evidence="1" type="ORF">ANCCAN_14071</name>
</gene>
<dbReference type="AlphaFoldDB" id="A0A368G6F4"/>